<name>A0A0D0D923_9AGAM</name>
<accession>A0A0D0D923</accession>
<feature type="region of interest" description="Disordered" evidence="1">
    <location>
        <begin position="1"/>
        <end position="33"/>
    </location>
</feature>
<proteinExistence type="predicted"/>
<evidence type="ECO:0000256" key="1">
    <source>
        <dbReference type="SAM" id="MobiDB-lite"/>
    </source>
</evidence>
<sequence length="353" mass="39568">MDSKRALKLQAGPPGGRAEPSPPPNPPPNPPIRQRILYNQRRPPPFDLEALVQATVLSKLREAMDYVLLVKNAVLEDLIAQLDNNMLGRIRNPPQGPLQIDSPGIHHSITTYLALEHASQEAYKHVIHSTRQSYPTPDRVDNELLSFKVVEKLIASYTGIDPIWHDMCPDSCVGFTGPFKDLDDCPTCNKSQWNEAKLHVSNGCIKVSLKKFPTIPLGPQLQALYRDPKSAQFIDNITMGWDYLGMVLDSNIKENDIMVMASLDGAQLYEDKDSNCWIYVWIIVNLSPDKWYRKVHVLPGGFIPGPNKPKNLDSFLVVGIHHLAALQKEGLKVWNASQNEVFLFSDPTFTSSS</sequence>
<dbReference type="AlphaFoldDB" id="A0A0D0D923"/>
<evidence type="ECO:0000313" key="3">
    <source>
        <dbReference type="Proteomes" id="UP000054538"/>
    </source>
</evidence>
<organism evidence="2 3">
    <name type="scientific">Paxillus rubicundulus Ve08.2h10</name>
    <dbReference type="NCBI Taxonomy" id="930991"/>
    <lineage>
        <taxon>Eukaryota</taxon>
        <taxon>Fungi</taxon>
        <taxon>Dikarya</taxon>
        <taxon>Basidiomycota</taxon>
        <taxon>Agaricomycotina</taxon>
        <taxon>Agaricomycetes</taxon>
        <taxon>Agaricomycetidae</taxon>
        <taxon>Boletales</taxon>
        <taxon>Paxilineae</taxon>
        <taxon>Paxillaceae</taxon>
        <taxon>Paxillus</taxon>
    </lineage>
</organism>
<dbReference type="EMBL" id="KN827238">
    <property type="protein sequence ID" value="KIK76909.1"/>
    <property type="molecule type" value="Genomic_DNA"/>
</dbReference>
<feature type="compositionally biased region" description="Pro residues" evidence="1">
    <location>
        <begin position="20"/>
        <end position="31"/>
    </location>
</feature>
<dbReference type="InParanoid" id="A0A0D0D923"/>
<dbReference type="HOGENOM" id="CLU_007337_1_0_1"/>
<dbReference type="OrthoDB" id="3261594at2759"/>
<gene>
    <name evidence="2" type="ORF">PAXRUDRAFT_17865</name>
</gene>
<protein>
    <submittedName>
        <fullName evidence="2">Uncharacterized protein</fullName>
    </submittedName>
</protein>
<dbReference type="Proteomes" id="UP000054538">
    <property type="component" value="Unassembled WGS sequence"/>
</dbReference>
<reference evidence="2 3" key="1">
    <citation type="submission" date="2014-04" db="EMBL/GenBank/DDBJ databases">
        <authorList>
            <consortium name="DOE Joint Genome Institute"/>
            <person name="Kuo A."/>
            <person name="Kohler A."/>
            <person name="Jargeat P."/>
            <person name="Nagy L.G."/>
            <person name="Floudas D."/>
            <person name="Copeland A."/>
            <person name="Barry K.W."/>
            <person name="Cichocki N."/>
            <person name="Veneault-Fourrey C."/>
            <person name="LaButti K."/>
            <person name="Lindquist E.A."/>
            <person name="Lipzen A."/>
            <person name="Lundell T."/>
            <person name="Morin E."/>
            <person name="Murat C."/>
            <person name="Sun H."/>
            <person name="Tunlid A."/>
            <person name="Henrissat B."/>
            <person name="Grigoriev I.V."/>
            <person name="Hibbett D.S."/>
            <person name="Martin F."/>
            <person name="Nordberg H.P."/>
            <person name="Cantor M.N."/>
            <person name="Hua S.X."/>
        </authorList>
    </citation>
    <scope>NUCLEOTIDE SEQUENCE [LARGE SCALE GENOMIC DNA]</scope>
    <source>
        <strain evidence="2 3">Ve08.2h10</strain>
    </source>
</reference>
<dbReference type="STRING" id="930991.A0A0D0D923"/>
<keyword evidence="3" id="KW-1185">Reference proteome</keyword>
<reference evidence="3" key="2">
    <citation type="submission" date="2015-01" db="EMBL/GenBank/DDBJ databases">
        <title>Evolutionary Origins and Diversification of the Mycorrhizal Mutualists.</title>
        <authorList>
            <consortium name="DOE Joint Genome Institute"/>
            <consortium name="Mycorrhizal Genomics Consortium"/>
            <person name="Kohler A."/>
            <person name="Kuo A."/>
            <person name="Nagy L.G."/>
            <person name="Floudas D."/>
            <person name="Copeland A."/>
            <person name="Barry K.W."/>
            <person name="Cichocki N."/>
            <person name="Veneault-Fourrey C."/>
            <person name="LaButti K."/>
            <person name="Lindquist E.A."/>
            <person name="Lipzen A."/>
            <person name="Lundell T."/>
            <person name="Morin E."/>
            <person name="Murat C."/>
            <person name="Riley R."/>
            <person name="Ohm R."/>
            <person name="Sun H."/>
            <person name="Tunlid A."/>
            <person name="Henrissat B."/>
            <person name="Grigoriev I.V."/>
            <person name="Hibbett D.S."/>
            <person name="Martin F."/>
        </authorList>
    </citation>
    <scope>NUCLEOTIDE SEQUENCE [LARGE SCALE GENOMIC DNA]</scope>
    <source>
        <strain evidence="3">Ve08.2h10</strain>
    </source>
</reference>
<evidence type="ECO:0000313" key="2">
    <source>
        <dbReference type="EMBL" id="KIK76909.1"/>
    </source>
</evidence>